<keyword evidence="1" id="KW-1133">Transmembrane helix</keyword>
<reference evidence="2 3" key="1">
    <citation type="submission" date="2019-06" db="EMBL/GenBank/DDBJ databases">
        <title>Quisquiliibacterium sp. nov., isolated from a maize field.</title>
        <authorList>
            <person name="Lin S.-Y."/>
            <person name="Tsai C.-F."/>
            <person name="Young C.-C."/>
        </authorList>
    </citation>
    <scope>NUCLEOTIDE SEQUENCE [LARGE SCALE GENOMIC DNA]</scope>
    <source>
        <strain evidence="2 3">CC-CFT501</strain>
    </source>
</reference>
<name>A0A5C8NTX1_9BURK</name>
<dbReference type="OrthoDB" id="237270at2"/>
<sequence length="459" mass="51124">MVPMPRFLRNALLNARDFALTFGPFALLAAGLLWAAFWFLQPTPPTTVTLATGPQQGAYAEFGRRYAAWLARHGIEVVLRETQGAAENLELLRDPASGVSLAFVQGGADTREPPPGETKGDGLVALGSLFFEPLWLFYREDSARRLLRQARLENLGELRGWKLNIGPPGSGVPNLIGRLFEANGIRDGDLSLHRLGQTPAVIELLAGRIDAVAFASAPEAPIVQMLLQTPGVRLLDVAQAEAYSRRFPFLSPVLLPRGVVDLANDVPPADVRLVAPTAMLVAHADLHPALAQLFVQAARAIHGNSGWFQRRGDFPSERSLEWPLAAEAERYFRSGTPWLQRYLPFWLANLIDRMWLALVSIIAVLIPLSRIVPPLYEFRVRSRIFRWYGQLRRIEDALSDGERDRVELLRDLDELDSRVERIAVPLSHTDALYALRSHIRLVRNRAEARSGERATEQAA</sequence>
<dbReference type="Pfam" id="PF16868">
    <property type="entry name" value="NMT1_3"/>
    <property type="match status" value="1"/>
</dbReference>
<comment type="caution">
    <text evidence="2">The sequence shown here is derived from an EMBL/GenBank/DDBJ whole genome shotgun (WGS) entry which is preliminary data.</text>
</comment>
<keyword evidence="1" id="KW-0472">Membrane</keyword>
<keyword evidence="3" id="KW-1185">Reference proteome</keyword>
<organism evidence="2 3">
    <name type="scientific">Zeimonas arvi</name>
    <dbReference type="NCBI Taxonomy" id="2498847"/>
    <lineage>
        <taxon>Bacteria</taxon>
        <taxon>Pseudomonadati</taxon>
        <taxon>Pseudomonadota</taxon>
        <taxon>Betaproteobacteria</taxon>
        <taxon>Burkholderiales</taxon>
        <taxon>Burkholderiaceae</taxon>
        <taxon>Zeimonas</taxon>
    </lineage>
</organism>
<dbReference type="SUPFAM" id="SSF53850">
    <property type="entry name" value="Periplasmic binding protein-like II"/>
    <property type="match status" value="1"/>
</dbReference>
<dbReference type="AlphaFoldDB" id="A0A5C8NTX1"/>
<dbReference type="EMBL" id="VDUY01000005">
    <property type="protein sequence ID" value="TXL64595.1"/>
    <property type="molecule type" value="Genomic_DNA"/>
</dbReference>
<feature type="transmembrane region" description="Helical" evidence="1">
    <location>
        <begin position="354"/>
        <end position="376"/>
    </location>
</feature>
<proteinExistence type="predicted"/>
<evidence type="ECO:0000256" key="1">
    <source>
        <dbReference type="SAM" id="Phobius"/>
    </source>
</evidence>
<accession>A0A5C8NTX1</accession>
<dbReference type="PANTHER" id="PTHR42941:SF1">
    <property type="entry name" value="SLL1037 PROTEIN"/>
    <property type="match status" value="1"/>
</dbReference>
<dbReference type="InterPro" id="IPR011852">
    <property type="entry name" value="TRAP_TAXI"/>
</dbReference>
<dbReference type="Proteomes" id="UP000321548">
    <property type="component" value="Unassembled WGS sequence"/>
</dbReference>
<dbReference type="Gene3D" id="3.40.190.10">
    <property type="entry name" value="Periplasmic binding protein-like II"/>
    <property type="match status" value="2"/>
</dbReference>
<protein>
    <submittedName>
        <fullName evidence="2">C4-dicarboxylate ABC transporter substrate-binding protein</fullName>
    </submittedName>
</protein>
<dbReference type="PANTHER" id="PTHR42941">
    <property type="entry name" value="SLL1037 PROTEIN"/>
    <property type="match status" value="1"/>
</dbReference>
<gene>
    <name evidence="2" type="ORF">FHP08_12635</name>
</gene>
<evidence type="ECO:0000313" key="3">
    <source>
        <dbReference type="Proteomes" id="UP000321548"/>
    </source>
</evidence>
<evidence type="ECO:0000313" key="2">
    <source>
        <dbReference type="EMBL" id="TXL64595.1"/>
    </source>
</evidence>
<keyword evidence="1" id="KW-0812">Transmembrane</keyword>